<dbReference type="CDD" id="cd02440">
    <property type="entry name" value="AdoMet_MTases"/>
    <property type="match status" value="1"/>
</dbReference>
<name>A0ABU2F7T0_9EURY</name>
<sequence>MVLSERERSKLDSGDDDAFYDSPRFVTHADDAFLARLTELYADVLAPGDRVLDAMSSWVSHLPDYPFARVVGHGLNEAELAENDALTEWFVQDFNADQSLPLADDSVDAVLCALSVQYLQYPEAVFTEFARVLAPEGVLAVTFTNRMFPTKAVRAWRAASMDERAELVESYCRAAGLAVVDVVRERPGADPFYAVLARPSR</sequence>
<dbReference type="Proteomes" id="UP001259659">
    <property type="component" value="Unassembled WGS sequence"/>
</dbReference>
<evidence type="ECO:0000313" key="2">
    <source>
        <dbReference type="EMBL" id="MDS0257810.1"/>
    </source>
</evidence>
<dbReference type="InterPro" id="IPR029063">
    <property type="entry name" value="SAM-dependent_MTases_sf"/>
</dbReference>
<dbReference type="Gene3D" id="3.40.50.150">
    <property type="entry name" value="Vaccinia Virus protein VP39"/>
    <property type="match status" value="1"/>
</dbReference>
<dbReference type="SUPFAM" id="SSF53335">
    <property type="entry name" value="S-adenosyl-L-methionine-dependent methyltransferases"/>
    <property type="match status" value="1"/>
</dbReference>
<dbReference type="PANTHER" id="PTHR43036">
    <property type="entry name" value="OSJNBB0011N17.9 PROTEIN"/>
    <property type="match status" value="1"/>
</dbReference>
<dbReference type="RefSeq" id="WP_310917369.1">
    <property type="nucleotide sequence ID" value="NZ_JAMQON010000001.1"/>
</dbReference>
<evidence type="ECO:0000259" key="1">
    <source>
        <dbReference type="Pfam" id="PF08241"/>
    </source>
</evidence>
<dbReference type="EMBL" id="JAMQON010000001">
    <property type="protein sequence ID" value="MDS0257810.1"/>
    <property type="molecule type" value="Genomic_DNA"/>
</dbReference>
<evidence type="ECO:0000313" key="3">
    <source>
        <dbReference type="Proteomes" id="UP001259659"/>
    </source>
</evidence>
<keyword evidence="3" id="KW-1185">Reference proteome</keyword>
<proteinExistence type="predicted"/>
<dbReference type="InterPro" id="IPR013216">
    <property type="entry name" value="Methyltransf_11"/>
</dbReference>
<dbReference type="GO" id="GO:0032259">
    <property type="term" value="P:methylation"/>
    <property type="evidence" value="ECO:0007669"/>
    <property type="project" value="UniProtKB-KW"/>
</dbReference>
<gene>
    <name evidence="2" type="ORF">NDI56_00145</name>
</gene>
<dbReference type="Pfam" id="PF08241">
    <property type="entry name" value="Methyltransf_11"/>
    <property type="match status" value="1"/>
</dbReference>
<dbReference type="GO" id="GO:0008168">
    <property type="term" value="F:methyltransferase activity"/>
    <property type="evidence" value="ECO:0007669"/>
    <property type="project" value="UniProtKB-KW"/>
</dbReference>
<keyword evidence="2" id="KW-0808">Transferase</keyword>
<reference evidence="2 3" key="1">
    <citation type="submission" date="2022-06" db="EMBL/GenBank/DDBJ databases">
        <title>Haloarcula sp. a new haloarchaeum isolate from saline soil.</title>
        <authorList>
            <person name="Strakova D."/>
            <person name="Galisteo C."/>
            <person name="Sanchez-Porro C."/>
            <person name="Ventosa A."/>
        </authorList>
    </citation>
    <scope>NUCLEOTIDE SEQUENCE [LARGE SCALE GENOMIC DNA]</scope>
    <source>
        <strain evidence="2 3">S1CR25-12</strain>
    </source>
</reference>
<protein>
    <submittedName>
        <fullName evidence="2">Class I SAM-dependent methyltransferase</fullName>
    </submittedName>
</protein>
<dbReference type="PANTHER" id="PTHR43036:SF2">
    <property type="entry name" value="OS04G0481300 PROTEIN"/>
    <property type="match status" value="1"/>
</dbReference>
<comment type="caution">
    <text evidence="2">The sequence shown here is derived from an EMBL/GenBank/DDBJ whole genome shotgun (WGS) entry which is preliminary data.</text>
</comment>
<keyword evidence="2" id="KW-0489">Methyltransferase</keyword>
<feature type="domain" description="Methyltransferase type 11" evidence="1">
    <location>
        <begin position="68"/>
        <end position="140"/>
    </location>
</feature>
<accession>A0ABU2F7T0</accession>
<organism evidence="2 3">
    <name type="scientific">Haloarcula saliterrae</name>
    <dbReference type="NCBI Taxonomy" id="2950534"/>
    <lineage>
        <taxon>Archaea</taxon>
        <taxon>Methanobacteriati</taxon>
        <taxon>Methanobacteriota</taxon>
        <taxon>Stenosarchaea group</taxon>
        <taxon>Halobacteria</taxon>
        <taxon>Halobacteriales</taxon>
        <taxon>Haloarculaceae</taxon>
        <taxon>Haloarcula</taxon>
    </lineage>
</organism>